<evidence type="ECO:0000313" key="1">
    <source>
        <dbReference type="EMBL" id="VEH14698.1"/>
    </source>
</evidence>
<gene>
    <name evidence="1" type="ORF">NCTC13071_00678</name>
</gene>
<evidence type="ECO:0000313" key="2">
    <source>
        <dbReference type="Proteomes" id="UP000274578"/>
    </source>
</evidence>
<organism evidence="1 2">
    <name type="scientific">Segatella oris</name>
    <dbReference type="NCBI Taxonomy" id="28135"/>
    <lineage>
        <taxon>Bacteria</taxon>
        <taxon>Pseudomonadati</taxon>
        <taxon>Bacteroidota</taxon>
        <taxon>Bacteroidia</taxon>
        <taxon>Bacteroidales</taxon>
        <taxon>Prevotellaceae</taxon>
        <taxon>Segatella</taxon>
    </lineage>
</organism>
<dbReference type="KEGG" id="poc:NCTC13071_00678"/>
<accession>A0A448L409</accession>
<dbReference type="EMBL" id="LR134384">
    <property type="protein sequence ID" value="VEH14698.1"/>
    <property type="molecule type" value="Genomic_DNA"/>
</dbReference>
<proteinExistence type="predicted"/>
<dbReference type="Proteomes" id="UP000274578">
    <property type="component" value="Chromosome 1"/>
</dbReference>
<sequence length="147" mass="17709">MAILDYNIQAQIDGLSECAYDKSKRKEFYACLKLHEQAWSMYPEPKNNWNEAYNTAKYAVDDSFKMLDLDNVKKWLNRMIYINNNLHQSDEELAHYIGKYKFEIKDYQGAFEDFKNVVQVAGMRYFDNEPSKYMDFYLHPEKFIYNE</sequence>
<dbReference type="RefSeq" id="WP_018921230.1">
    <property type="nucleotide sequence ID" value="NZ_LR134384.1"/>
</dbReference>
<reference evidence="1 2" key="1">
    <citation type="submission" date="2018-12" db="EMBL/GenBank/DDBJ databases">
        <authorList>
            <consortium name="Pathogen Informatics"/>
        </authorList>
    </citation>
    <scope>NUCLEOTIDE SEQUENCE [LARGE SCALE GENOMIC DNA]</scope>
    <source>
        <strain evidence="1 2">NCTC13071</strain>
    </source>
</reference>
<dbReference type="GeneID" id="85011571"/>
<protein>
    <recommendedName>
        <fullName evidence="3">Tetratricopeptide repeat</fullName>
    </recommendedName>
</protein>
<evidence type="ECO:0008006" key="3">
    <source>
        <dbReference type="Google" id="ProtNLM"/>
    </source>
</evidence>
<name>A0A448L409_9BACT</name>
<dbReference type="AlphaFoldDB" id="A0A448L409"/>